<accession>A0A8C5R8A8</accession>
<protein>
    <recommendedName>
        <fullName evidence="4">Vitelline membrane outer layer protein 1 homolog</fullName>
    </recommendedName>
</protein>
<dbReference type="InterPro" id="IPR036706">
    <property type="entry name" value="VOMI_sf"/>
</dbReference>
<sequence>MFLPLLFLFLTPVSLSIPPAPPLVIITVPNGATRGCWGNMELCPPGYVAKGFSLKKQLQQMNGDDSAVNGLRLFCRPRNENTPQTSITSSEGPFGISTIPIFCSDGHLVSFSMKVQSLAIASSDHTAVNNFKFRCSNNLQLEGDGLLWGSYGAWSASCPLGICGLQLRVEENQFGADDTALNNARFQCCVN</sequence>
<reference evidence="2" key="2">
    <citation type="submission" date="2025-09" db="UniProtKB">
        <authorList>
            <consortium name="Ensembl"/>
        </authorList>
    </citation>
    <scope>IDENTIFICATION</scope>
</reference>
<evidence type="ECO:0008006" key="4">
    <source>
        <dbReference type="Google" id="ProtNLM"/>
    </source>
</evidence>
<dbReference type="Gene3D" id="2.100.10.20">
    <property type="entry name" value="Vitelline membrane outer layer protein I (VOMI)"/>
    <property type="match status" value="1"/>
</dbReference>
<feature type="chain" id="PRO_5034498231" description="Vitelline membrane outer layer protein 1 homolog" evidence="1">
    <location>
        <begin position="17"/>
        <end position="191"/>
    </location>
</feature>
<keyword evidence="3" id="KW-1185">Reference proteome</keyword>
<feature type="signal peptide" evidence="1">
    <location>
        <begin position="1"/>
        <end position="16"/>
    </location>
</feature>
<keyword evidence="1" id="KW-0732">Signal</keyword>
<evidence type="ECO:0000313" key="3">
    <source>
        <dbReference type="Proteomes" id="UP000694569"/>
    </source>
</evidence>
<organism evidence="2 3">
    <name type="scientific">Leptobrachium leishanense</name>
    <name type="common">Leishan spiny toad</name>
    <dbReference type="NCBI Taxonomy" id="445787"/>
    <lineage>
        <taxon>Eukaryota</taxon>
        <taxon>Metazoa</taxon>
        <taxon>Chordata</taxon>
        <taxon>Craniata</taxon>
        <taxon>Vertebrata</taxon>
        <taxon>Euteleostomi</taxon>
        <taxon>Amphibia</taxon>
        <taxon>Batrachia</taxon>
        <taxon>Anura</taxon>
        <taxon>Pelobatoidea</taxon>
        <taxon>Megophryidae</taxon>
        <taxon>Leptobrachium</taxon>
    </lineage>
</organism>
<dbReference type="Pfam" id="PF03762">
    <property type="entry name" value="VOMI"/>
    <property type="match status" value="1"/>
</dbReference>
<evidence type="ECO:0000313" key="2">
    <source>
        <dbReference type="Ensembl" id="ENSLLEP00000048717.1"/>
    </source>
</evidence>
<dbReference type="InterPro" id="IPR005515">
    <property type="entry name" value="VOMI"/>
</dbReference>
<dbReference type="PANTHER" id="PTHR18841">
    <property type="entry name" value="VITELLINE MEMBRANE OUTER LAYER PROTEIN I-RELATED"/>
    <property type="match status" value="1"/>
</dbReference>
<name>A0A8C5R8A8_9ANUR</name>
<dbReference type="OrthoDB" id="6344411at2759"/>
<evidence type="ECO:0000256" key="1">
    <source>
        <dbReference type="SAM" id="SignalP"/>
    </source>
</evidence>
<dbReference type="GeneTree" id="ENSGT00390000009313"/>
<dbReference type="AlphaFoldDB" id="A0A8C5R8A8"/>
<reference evidence="2" key="1">
    <citation type="submission" date="2025-08" db="UniProtKB">
        <authorList>
            <consortium name="Ensembl"/>
        </authorList>
    </citation>
    <scope>IDENTIFICATION</scope>
</reference>
<dbReference type="PANTHER" id="PTHR18841:SF2">
    <property type="entry name" value="VITELLINE MEMBRANE OUTER LAYER PROTEIN 1 HOMOLOG"/>
    <property type="match status" value="1"/>
</dbReference>
<proteinExistence type="predicted"/>
<dbReference type="SUPFAM" id="SSF51092">
    <property type="entry name" value="Vitelline membrane outer protein-I (VMO-I)"/>
    <property type="match status" value="1"/>
</dbReference>
<dbReference type="Ensembl" id="ENSLLET00000050613.1">
    <property type="protein sequence ID" value="ENSLLEP00000048717.1"/>
    <property type="gene ID" value="ENSLLEG00000030681.1"/>
</dbReference>
<dbReference type="GO" id="GO:0005615">
    <property type="term" value="C:extracellular space"/>
    <property type="evidence" value="ECO:0007669"/>
    <property type="project" value="TreeGrafter"/>
</dbReference>
<dbReference type="Proteomes" id="UP000694569">
    <property type="component" value="Unplaced"/>
</dbReference>